<sequence>MGLRGLVDSPMDQSENLELLARIERQLRVHRSSDNNNNNSDLNDSLSFSSDSPSRETARELWTLVLDVVFAPLWLRIRAAELLGVCCVVLDDDAPVRITANETHKLRAVVSSTCQALEELKATDAAQAAQLFAWLGFLERVLLATRSDVCAAVFRLGSMYAGMLTKLLRLLSSCSTKVFAAATVCLGLFHAHEKRSGRSVLVGEVLHDMKDGREHLSGALLHVINSCGCPCPQERLVHLWNALQLFGDILADETAAALVFLNDFKVLVDLVIRESTDLPQEDVSRLHYMELLERALDSSVYLQSQMYRKRELLEVLESLLDVGAEEDSVMPKDVMDKIKQILMKANYGKVSDKLRILRLMRRWMGEADETHNYPQSLMADNREPSYPQQVELRGFERAVTMAAGISMKIVHSMFVAGAVDTLVQFLPEALTRTFNMHPRMRALQVKGEDFLAEIQAPLTVDKISSKNLLRTRWFSHPESTGGAFSDWQQYAEEECNIAIDRYTQYPFFLVVWVDYNCADQARLMLFSDHYMSDGYSGMVVLNSIFDQVAHLSRGQNHSASVREFPLRASFYDNALSNMWLSKVLIKGIVALSDQHDFVMPPVANPTSASFTEGDPACMRKTLARCKAENVTFAGALVSATVLAFYRAAKSQPEFDPAQPFKMMVDLDYNMRRRVPQPAEEDHVGAFISFADLEWLGNEGVDLTTTSFWDLAPDAEDLNIRNSLNSDANISNVGRYPYAREFLLSGSTDKKCLLTVKSLHVYNPIPYLGASSIFFVSSVESFCYSMGHKCEDEVAKLLFATWVAICESMGDIEADEKLENVLERMHLL</sequence>
<dbReference type="InterPro" id="IPR018556">
    <property type="entry name" value="SPIN90/Ldb17_LRD"/>
</dbReference>
<protein>
    <recommendedName>
        <fullName evidence="2">SPIN90/Ldb17 leucine-rich domain-containing protein</fullName>
    </recommendedName>
</protein>
<dbReference type="InterPro" id="IPR016024">
    <property type="entry name" value="ARM-type_fold"/>
</dbReference>
<dbReference type="Pfam" id="PF09431">
    <property type="entry name" value="SPIN90_LRD"/>
    <property type="match status" value="1"/>
</dbReference>
<proteinExistence type="predicted"/>
<evidence type="ECO:0000313" key="3">
    <source>
        <dbReference type="EMBL" id="KAE9251924.1"/>
    </source>
</evidence>
<evidence type="ECO:0000259" key="2">
    <source>
        <dbReference type="Pfam" id="PF09431"/>
    </source>
</evidence>
<comment type="caution">
    <text evidence="3">The sequence shown here is derived from an EMBL/GenBank/DDBJ whole genome shotgun (WGS) entry which is preliminary data.</text>
</comment>
<evidence type="ECO:0000256" key="1">
    <source>
        <dbReference type="SAM" id="MobiDB-lite"/>
    </source>
</evidence>
<feature type="domain" description="SPIN90/Ldb17 leucine-rich" evidence="2">
    <location>
        <begin position="201"/>
        <end position="311"/>
    </location>
</feature>
<feature type="compositionally biased region" description="Low complexity" evidence="1">
    <location>
        <begin position="34"/>
        <end position="49"/>
    </location>
</feature>
<organism evidence="3 4">
    <name type="scientific">Phytophthora fragariae</name>
    <dbReference type="NCBI Taxonomy" id="53985"/>
    <lineage>
        <taxon>Eukaryota</taxon>
        <taxon>Sar</taxon>
        <taxon>Stramenopiles</taxon>
        <taxon>Oomycota</taxon>
        <taxon>Peronosporomycetes</taxon>
        <taxon>Peronosporales</taxon>
        <taxon>Peronosporaceae</taxon>
        <taxon>Phytophthora</taxon>
    </lineage>
</organism>
<dbReference type="SUPFAM" id="SSF52777">
    <property type="entry name" value="CoA-dependent acyltransferases"/>
    <property type="match status" value="1"/>
</dbReference>
<feature type="region of interest" description="Disordered" evidence="1">
    <location>
        <begin position="30"/>
        <end position="49"/>
    </location>
</feature>
<dbReference type="SUPFAM" id="SSF48371">
    <property type="entry name" value="ARM repeat"/>
    <property type="match status" value="1"/>
</dbReference>
<dbReference type="InterPro" id="IPR052058">
    <property type="entry name" value="Alcohol_O-acetyltransferase"/>
</dbReference>
<accession>A0A6G0PQ36</accession>
<evidence type="ECO:0000313" key="4">
    <source>
        <dbReference type="Proteomes" id="UP000476176"/>
    </source>
</evidence>
<dbReference type="PANTHER" id="PTHR28037:SF1">
    <property type="entry name" value="ALCOHOL O-ACETYLTRANSFERASE 1-RELATED"/>
    <property type="match status" value="1"/>
</dbReference>
<dbReference type="AlphaFoldDB" id="A0A6G0PQ36"/>
<dbReference type="EMBL" id="QXGC01000061">
    <property type="protein sequence ID" value="KAE9251924.1"/>
    <property type="molecule type" value="Genomic_DNA"/>
</dbReference>
<gene>
    <name evidence="3" type="ORF">PF004_g2218</name>
</gene>
<dbReference type="PANTHER" id="PTHR28037">
    <property type="entry name" value="ALCOHOL O-ACETYLTRANSFERASE 1-RELATED"/>
    <property type="match status" value="1"/>
</dbReference>
<reference evidence="3 4" key="1">
    <citation type="submission" date="2018-09" db="EMBL/GenBank/DDBJ databases">
        <title>Genomic investigation of the strawberry pathogen Phytophthora fragariae indicates pathogenicity is determined by transcriptional variation in three key races.</title>
        <authorList>
            <person name="Adams T.M."/>
            <person name="Armitage A.D."/>
            <person name="Sobczyk M.K."/>
            <person name="Bates H.J."/>
            <person name="Dunwell J.M."/>
            <person name="Nellist C.F."/>
            <person name="Harrison R.J."/>
        </authorList>
    </citation>
    <scope>NUCLEOTIDE SEQUENCE [LARGE SCALE GENOMIC DNA]</scope>
    <source>
        <strain evidence="3 4">BC-23</strain>
    </source>
</reference>
<name>A0A6G0PQ36_9STRA</name>
<dbReference type="Proteomes" id="UP000476176">
    <property type="component" value="Unassembled WGS sequence"/>
</dbReference>